<organism evidence="6 7">
    <name type="scientific">Hemibagrus guttatus</name>
    <dbReference type="NCBI Taxonomy" id="175788"/>
    <lineage>
        <taxon>Eukaryota</taxon>
        <taxon>Metazoa</taxon>
        <taxon>Chordata</taxon>
        <taxon>Craniata</taxon>
        <taxon>Vertebrata</taxon>
        <taxon>Euteleostomi</taxon>
        <taxon>Actinopterygii</taxon>
        <taxon>Neopterygii</taxon>
        <taxon>Teleostei</taxon>
        <taxon>Ostariophysi</taxon>
        <taxon>Siluriformes</taxon>
        <taxon>Bagridae</taxon>
        <taxon>Hemibagrus</taxon>
    </lineage>
</organism>
<comment type="caution">
    <text evidence="6">The sequence shown here is derived from an EMBL/GenBank/DDBJ whole genome shotgun (WGS) entry which is preliminary data.</text>
</comment>
<keyword evidence="1" id="KW-0403">Intermediate filament</keyword>
<feature type="compositionally biased region" description="Basic and acidic residues" evidence="4">
    <location>
        <begin position="461"/>
        <end position="470"/>
    </location>
</feature>
<dbReference type="PROSITE" id="PS51842">
    <property type="entry name" value="IF_ROD_2"/>
    <property type="match status" value="1"/>
</dbReference>
<dbReference type="SUPFAM" id="SSF64593">
    <property type="entry name" value="Intermediate filament protein, coiled coil region"/>
    <property type="match status" value="2"/>
</dbReference>
<feature type="region of interest" description="Disordered" evidence="4">
    <location>
        <begin position="1"/>
        <end position="56"/>
    </location>
</feature>
<gene>
    <name evidence="6" type="ORF">QTP70_023081</name>
</gene>
<feature type="compositionally biased region" description="Basic and acidic residues" evidence="4">
    <location>
        <begin position="487"/>
        <end position="513"/>
    </location>
</feature>
<feature type="compositionally biased region" description="Polar residues" evidence="4">
    <location>
        <begin position="763"/>
        <end position="776"/>
    </location>
</feature>
<dbReference type="InterPro" id="IPR002957">
    <property type="entry name" value="Keratin_I"/>
</dbReference>
<dbReference type="SMART" id="SM01391">
    <property type="entry name" value="Filament"/>
    <property type="match status" value="1"/>
</dbReference>
<feature type="compositionally biased region" description="Basic and acidic residues" evidence="4">
    <location>
        <begin position="614"/>
        <end position="632"/>
    </location>
</feature>
<dbReference type="GO" id="GO:0030424">
    <property type="term" value="C:axon"/>
    <property type="evidence" value="ECO:0007669"/>
    <property type="project" value="TreeGrafter"/>
</dbReference>
<feature type="compositionally biased region" description="Low complexity" evidence="4">
    <location>
        <begin position="22"/>
        <end position="36"/>
    </location>
</feature>
<feature type="compositionally biased region" description="Basic and acidic residues" evidence="4">
    <location>
        <begin position="647"/>
        <end position="660"/>
    </location>
</feature>
<feature type="compositionally biased region" description="Polar residues" evidence="4">
    <location>
        <begin position="1118"/>
        <end position="1130"/>
    </location>
</feature>
<dbReference type="GO" id="GO:0005882">
    <property type="term" value="C:intermediate filament"/>
    <property type="evidence" value="ECO:0007669"/>
    <property type="project" value="UniProtKB-KW"/>
</dbReference>
<dbReference type="FunFam" id="1.20.5.1160:FF:000001">
    <property type="entry name" value="Keratin type II"/>
    <property type="match status" value="1"/>
</dbReference>
<feature type="compositionally biased region" description="Basic and acidic residues" evidence="4">
    <location>
        <begin position="930"/>
        <end position="954"/>
    </location>
</feature>
<evidence type="ECO:0000313" key="6">
    <source>
        <dbReference type="EMBL" id="KAK3554388.1"/>
    </source>
</evidence>
<feature type="compositionally biased region" description="Polar residues" evidence="4">
    <location>
        <begin position="955"/>
        <end position="968"/>
    </location>
</feature>
<accession>A0AAE0VFE3</accession>
<dbReference type="GO" id="GO:0005737">
    <property type="term" value="C:cytoplasm"/>
    <property type="evidence" value="ECO:0007669"/>
    <property type="project" value="TreeGrafter"/>
</dbReference>
<dbReference type="Gene3D" id="1.20.5.1160">
    <property type="entry name" value="Vasodilator-stimulated phosphoprotein"/>
    <property type="match status" value="1"/>
</dbReference>
<feature type="compositionally biased region" description="Polar residues" evidence="4">
    <location>
        <begin position="599"/>
        <end position="608"/>
    </location>
</feature>
<dbReference type="InterPro" id="IPR039008">
    <property type="entry name" value="IF_rod_dom"/>
</dbReference>
<evidence type="ECO:0000259" key="5">
    <source>
        <dbReference type="PROSITE" id="PS51842"/>
    </source>
</evidence>
<dbReference type="GO" id="GO:0033693">
    <property type="term" value="P:neurofilament bundle assembly"/>
    <property type="evidence" value="ECO:0007669"/>
    <property type="project" value="TreeGrafter"/>
</dbReference>
<feature type="compositionally biased region" description="Basic and acidic residues" evidence="4">
    <location>
        <begin position="876"/>
        <end position="915"/>
    </location>
</feature>
<feature type="compositionally biased region" description="Basic and acidic residues" evidence="4">
    <location>
        <begin position="780"/>
        <end position="819"/>
    </location>
</feature>
<feature type="coiled-coil region" evidence="3">
    <location>
        <begin position="293"/>
        <end position="345"/>
    </location>
</feature>
<keyword evidence="7" id="KW-1185">Reference proteome</keyword>
<dbReference type="Gene3D" id="1.20.5.170">
    <property type="match status" value="1"/>
</dbReference>
<dbReference type="PANTHER" id="PTHR45652:SF10">
    <property type="entry name" value="NEUROFILAMENT MEDIUM POLYPEPTIDE ISOFORM X1"/>
    <property type="match status" value="1"/>
</dbReference>
<feature type="compositionally biased region" description="Basic and acidic residues" evidence="4">
    <location>
        <begin position="1101"/>
        <end position="1117"/>
    </location>
</feature>
<feature type="region of interest" description="Disordered" evidence="4">
    <location>
        <begin position="426"/>
        <end position="567"/>
    </location>
</feature>
<evidence type="ECO:0000313" key="7">
    <source>
        <dbReference type="Proteomes" id="UP001274896"/>
    </source>
</evidence>
<protein>
    <recommendedName>
        <fullName evidence="5">IF rod domain-containing protein</fullName>
    </recommendedName>
</protein>
<proteinExistence type="predicted"/>
<feature type="compositionally biased region" description="Basic and acidic residues" evidence="4">
    <location>
        <begin position="538"/>
        <end position="561"/>
    </location>
</feature>
<dbReference type="EMBL" id="JAUCMX010000002">
    <property type="protein sequence ID" value="KAK3554388.1"/>
    <property type="molecule type" value="Genomic_DNA"/>
</dbReference>
<feature type="coiled-coil region" evidence="3">
    <location>
        <begin position="81"/>
        <end position="150"/>
    </location>
</feature>
<dbReference type="FunFam" id="1.20.5.170:FF:000002">
    <property type="entry name" value="Type I keratin KA11"/>
    <property type="match status" value="1"/>
</dbReference>
<feature type="compositionally biased region" description="Basic and acidic residues" evidence="4">
    <location>
        <begin position="1131"/>
        <end position="1220"/>
    </location>
</feature>
<feature type="compositionally biased region" description="Polar residues" evidence="4">
    <location>
        <begin position="633"/>
        <end position="646"/>
    </location>
</feature>
<dbReference type="AlphaFoldDB" id="A0AAE0VFE3"/>
<evidence type="ECO:0000256" key="1">
    <source>
        <dbReference type="ARBA" id="ARBA00022754"/>
    </source>
</evidence>
<reference evidence="6" key="1">
    <citation type="submission" date="2023-06" db="EMBL/GenBank/DDBJ databases">
        <title>Male Hemibagrus guttatus genome.</title>
        <authorList>
            <person name="Bian C."/>
        </authorList>
    </citation>
    <scope>NUCLEOTIDE SEQUENCE</scope>
    <source>
        <strain evidence="6">Male_cb2023</strain>
        <tissue evidence="6">Muscle</tissue>
    </source>
</reference>
<sequence>MERLLYGPGWGREEQRYQPSPSSQRTARTSALSRASGSGGSALKAGHRSRHLSPEMPLRMTNEKELLRGLNDRFAGFIEKVHHLESQNRALEREIEDIRLRAKSSTSLAKQYEPELQDLRRQVSKMAMQKHQIELEQKRVEDECKAMMEKCEEEARSRAEAEESISALKKYIDNAYLAKQEMDRKANALVDEIEFLKRNHEAEVSDILTQMKETRVSADVSGFGKGELTAALRDIRTQLESRAFCPDTYSEQRFSNQLAKLTKATETDREALIATKAEISQYKRQLQTKTVELDSVRGMREALEKQLYDLEQRHKAEIHHYQDTIRELEQELKNTKYDMSSHVQEYHDLLNVKMALDAEIYSYRKLLEGEESRYSTLSDAQIPVPYVYRQSPIYTLPSVPRVGGVTRKVEPQYKFVEEIITETTREDIEISDTGSDDAEEQKEIDKVCSEKENGIAVGSEAHLEEKKTQEPDAEENTASPDIEQLDNIEKTTETEEQSLKKSTDVSTDLKEGDMNTELAQNILTASEQTVEEDTDNNYSKDDDTVSKTKETALDTKTEKTQADISADEDVEKIALNTEKEKQDIAKDIDQASIKDPKPTEQTATQEAISQPEKCAMEEISPKSENEKAKKETQNVADSEVSSTVKTTEQDRETSEGKSVEVDASTADPQPVSQKAEAGQETRPKSEADSKQSVETAQADVLDTTKAVSAQDNAVEVQKELAEEVKTEAPQKSEVKEIKSEEEKKMDSKPEADKETVKPEKGDSGQSTEVQKTQGGVSKTAVKDTEVEASERTLIKAKDMMDSAKTEESTESKKTEKEAEQMQIKEQPNIAGMETKSEEKKMDSKPEADKETVKPEKGDSGQSTEVQKTQGGVSKTAVKDTEVEASERTLIKAKDMMDSAKTEESTESKKTEKEAEQMQIKEQPNIAGMETKSEEKKMDSKPEADKETVKPEKGDSGQSTEVQKTQGGVSKTAVKDTEVEASERKLIKAKDMMDSAKTEESTESKKTEKEAEQMQIKEQPNIAGMETKSEEQSEKSAASTKEDTGDIKTEESLKTEGKVTTKSSEIQKEDIQKGKETKSTDKEIKNEQIPEKKVLETSTNIKEMDVIKPKGQEIDSKTSNDVQTEQSVPKTSTEKEQSKDQTKIEKDLPEIEDTKTEKSDKTEKSEAKQDSTKTDTRKMKDLVKDPTDVKDSEKLEPPEKVSTEKEQDNSMKADLKKERAVTENGVNI</sequence>
<feature type="domain" description="IF rod" evidence="5">
    <location>
        <begin position="63"/>
        <end position="374"/>
    </location>
</feature>
<dbReference type="PRINTS" id="PR01248">
    <property type="entry name" value="TYPE1KERATIN"/>
</dbReference>
<dbReference type="Gene3D" id="1.20.5.500">
    <property type="entry name" value="Single helix bin"/>
    <property type="match status" value="1"/>
</dbReference>
<evidence type="ECO:0000256" key="3">
    <source>
        <dbReference type="SAM" id="Coils"/>
    </source>
</evidence>
<feature type="compositionally biased region" description="Polar residues" evidence="4">
    <location>
        <begin position="859"/>
        <end position="872"/>
    </location>
</feature>
<feature type="region of interest" description="Disordered" evidence="4">
    <location>
        <begin position="579"/>
        <end position="1227"/>
    </location>
</feature>
<feature type="compositionally biased region" description="Basic and acidic residues" evidence="4">
    <location>
        <begin position="834"/>
        <end position="858"/>
    </location>
</feature>
<feature type="compositionally biased region" description="Basic and acidic residues" evidence="4">
    <location>
        <begin position="579"/>
        <end position="598"/>
    </location>
</feature>
<name>A0AAE0VFE3_9TELE</name>
<feature type="compositionally biased region" description="Basic and acidic residues" evidence="4">
    <location>
        <begin position="677"/>
        <end position="691"/>
    </location>
</feature>
<dbReference type="Proteomes" id="UP001274896">
    <property type="component" value="Unassembled WGS sequence"/>
</dbReference>
<dbReference type="PANTHER" id="PTHR45652">
    <property type="entry name" value="GLIAL FIBRILLARY ACIDIC PROTEIN"/>
    <property type="match status" value="1"/>
</dbReference>
<dbReference type="InterPro" id="IPR050405">
    <property type="entry name" value="Intermediate_filament"/>
</dbReference>
<feature type="compositionally biased region" description="Basic and acidic residues" evidence="4">
    <location>
        <begin position="1026"/>
        <end position="1094"/>
    </location>
</feature>
<dbReference type="GO" id="GO:0099160">
    <property type="term" value="C:postsynaptic intermediate filament cytoskeleton"/>
    <property type="evidence" value="ECO:0007669"/>
    <property type="project" value="TreeGrafter"/>
</dbReference>
<dbReference type="Pfam" id="PF00038">
    <property type="entry name" value="Filament"/>
    <property type="match status" value="1"/>
</dbReference>
<evidence type="ECO:0000256" key="4">
    <source>
        <dbReference type="SAM" id="MobiDB-lite"/>
    </source>
</evidence>
<keyword evidence="2 3" id="KW-0175">Coiled coil</keyword>
<feature type="compositionally biased region" description="Basic and acidic residues" evidence="4">
    <location>
        <begin position="441"/>
        <end position="453"/>
    </location>
</feature>
<feature type="compositionally biased region" description="Polar residues" evidence="4">
    <location>
        <begin position="517"/>
        <end position="528"/>
    </location>
</feature>
<feature type="compositionally biased region" description="Basic and acidic residues" evidence="4">
    <location>
        <begin position="716"/>
        <end position="762"/>
    </location>
</feature>
<feature type="compositionally biased region" description="Basic and acidic residues" evidence="4">
    <location>
        <begin position="972"/>
        <end position="1011"/>
    </location>
</feature>
<evidence type="ECO:0000256" key="2">
    <source>
        <dbReference type="ARBA" id="ARBA00023054"/>
    </source>
</evidence>
<dbReference type="GO" id="GO:0005200">
    <property type="term" value="F:structural constituent of cytoskeleton"/>
    <property type="evidence" value="ECO:0007669"/>
    <property type="project" value="TreeGrafter"/>
</dbReference>